<gene>
    <name evidence="1" type="ORF">A994_04495</name>
</gene>
<evidence type="ECO:0000313" key="1">
    <source>
        <dbReference type="EMBL" id="EKF86185.1"/>
    </source>
</evidence>
<dbReference type="InterPro" id="IPR016024">
    <property type="entry name" value="ARM-type_fold"/>
</dbReference>
<protein>
    <submittedName>
        <fullName evidence="1">Uncharacterized protein</fullName>
    </submittedName>
</protein>
<dbReference type="Proteomes" id="UP000007360">
    <property type="component" value="Unassembled WGS sequence"/>
</dbReference>
<dbReference type="PATRIC" id="fig|1204725.3.peg.902"/>
<dbReference type="OrthoDB" id="71270at2157"/>
<accession>K2RTQ0</accession>
<keyword evidence="2" id="KW-1185">Reference proteome</keyword>
<evidence type="ECO:0000313" key="2">
    <source>
        <dbReference type="Proteomes" id="UP000007360"/>
    </source>
</evidence>
<dbReference type="EMBL" id="AMPO01000003">
    <property type="protein sequence ID" value="EKF86185.1"/>
    <property type="molecule type" value="Genomic_DNA"/>
</dbReference>
<name>K2RTQ0_METFP</name>
<organism evidence="1 2">
    <name type="scientific">Methanobacterium formicicum (strain DSM 3637 / PP1)</name>
    <dbReference type="NCBI Taxonomy" id="1204725"/>
    <lineage>
        <taxon>Archaea</taxon>
        <taxon>Methanobacteriati</taxon>
        <taxon>Methanobacteriota</taxon>
        <taxon>Methanomada group</taxon>
        <taxon>Methanobacteria</taxon>
        <taxon>Methanobacteriales</taxon>
        <taxon>Methanobacteriaceae</taxon>
        <taxon>Methanobacterium</taxon>
    </lineage>
</organism>
<sequence length="213" mass="25468">MFSEEDLILEISDKNFNKEKFVERIIEDSKIRDEIVHLMLNHPKIMVYHHSYSIISQASQMRPELFYQYWDDFALILDHPNSYHRDFGLVLLANLTPVDKENKFSNVFTDYYSHINDEKFMTARKCVQNTAKILESKGELTDNITDILLDVDERCDFSLKQKALLKSDIIELFYKFYEQINYKEQVNEFVKDELDSISPKTRKMAKKFMKKYC</sequence>
<proteinExistence type="predicted"/>
<comment type="caution">
    <text evidence="1">The sequence shown here is derived from an EMBL/GenBank/DDBJ whole genome shotgun (WGS) entry which is preliminary data.</text>
</comment>
<dbReference type="SUPFAM" id="SSF48371">
    <property type="entry name" value="ARM repeat"/>
    <property type="match status" value="1"/>
</dbReference>
<dbReference type="AlphaFoldDB" id="K2RTQ0"/>
<reference evidence="1 2" key="1">
    <citation type="journal article" date="2012" name="J. Bacteriol.">
        <title>Draft genome sequence of Methanobacterium formicicum DSM 3637, an archaebacterium isolated from the methane producer amoeba Pelomyxa palustris.</title>
        <authorList>
            <person name="Gutierrez G."/>
        </authorList>
    </citation>
    <scope>NUCLEOTIDE SEQUENCE [LARGE SCALE GENOMIC DNA]</scope>
    <source>
        <strain evidence="2">DSM 3637 / PP1</strain>
    </source>
</reference>